<dbReference type="Pfam" id="PF17921">
    <property type="entry name" value="Integrase_H2C2"/>
    <property type="match status" value="1"/>
</dbReference>
<dbReference type="PANTHER" id="PTHR45835:SF91">
    <property type="entry name" value="RETROTRANSPOSON, TY3-GYPSY SUBCLASS-LIKE PROTEIN"/>
    <property type="match status" value="1"/>
</dbReference>
<dbReference type="InterPro" id="IPR012337">
    <property type="entry name" value="RNaseH-like_sf"/>
</dbReference>
<dbReference type="Gene3D" id="1.10.340.70">
    <property type="match status" value="1"/>
</dbReference>
<dbReference type="InterPro" id="IPR036397">
    <property type="entry name" value="RNaseH_sf"/>
</dbReference>
<dbReference type="AlphaFoldDB" id="A0AB32W0X1"/>
<proteinExistence type="predicted"/>
<dbReference type="InterPro" id="IPR041588">
    <property type="entry name" value="Integrase_H2C2"/>
</dbReference>
<dbReference type="Gene3D" id="3.30.420.10">
    <property type="entry name" value="Ribonuclease H-like superfamily/Ribonuclease H"/>
    <property type="match status" value="1"/>
</dbReference>
<dbReference type="KEGG" id="tcc:108661164"/>
<dbReference type="PANTHER" id="PTHR45835">
    <property type="entry name" value="YALI0A06105P"/>
    <property type="match status" value="1"/>
</dbReference>
<gene>
    <name evidence="3" type="primary">LOC108661164</name>
</gene>
<protein>
    <submittedName>
        <fullName evidence="3">Uncharacterized protein LOC108661164</fullName>
    </submittedName>
</protein>
<evidence type="ECO:0000259" key="1">
    <source>
        <dbReference type="Pfam" id="PF17921"/>
    </source>
</evidence>
<reference evidence="3" key="2">
    <citation type="submission" date="2025-08" db="UniProtKB">
        <authorList>
            <consortium name="RefSeq"/>
        </authorList>
    </citation>
    <scope>IDENTIFICATION</scope>
</reference>
<name>A0AB32W0X1_THECC</name>
<reference evidence="2" key="1">
    <citation type="journal article" date="1997" name="Nucleic Acids Res.">
        <title>tRNAscan-SE: a program for improved detection of transfer RNA genes in genomic sequence.</title>
        <authorList>
            <person name="Lowe T.M."/>
            <person name="Eddy S.R."/>
        </authorList>
    </citation>
    <scope>NUCLEOTIDE SEQUENCE [LARGE SCALE GENOMIC DNA]</scope>
    <source>
        <strain evidence="2">r\B97-61/B2</strain>
    </source>
</reference>
<dbReference type="GO" id="GO:0003676">
    <property type="term" value="F:nucleic acid binding"/>
    <property type="evidence" value="ECO:0007669"/>
    <property type="project" value="InterPro"/>
</dbReference>
<dbReference type="Gramene" id="Tc03v2_t006850.1">
    <property type="protein sequence ID" value="Tc03v2_p006850.1"/>
    <property type="gene ID" value="Tc03v2_g006850"/>
</dbReference>
<dbReference type="RefSeq" id="XP_017972550.1">
    <property type="nucleotide sequence ID" value="XM_018117061.1"/>
</dbReference>
<accession>A0AB32W0X1</accession>
<feature type="domain" description="Integrase zinc-binding" evidence="1">
    <location>
        <begin position="23"/>
        <end position="78"/>
    </location>
</feature>
<dbReference type="SUPFAM" id="SSF53098">
    <property type="entry name" value="Ribonuclease H-like"/>
    <property type="match status" value="1"/>
</dbReference>
<evidence type="ECO:0000313" key="3">
    <source>
        <dbReference type="RefSeq" id="XP_017972550.1"/>
    </source>
</evidence>
<dbReference type="Proteomes" id="UP000694886">
    <property type="component" value="Chromosome 3"/>
</dbReference>
<sequence>MFTKSTDGVLRYGTRLYVPDSDGLRREILEEAHRVAYMVHPGATKMYHDLKEVYWWEGLKKDVAEFVSKCLVCQQVKAEHQRPARLLQPLPVPEWQWEHIAMDFVTGLPRTSGGYDLIWSEQMIQTLEDMLRACVIDLGVKWDQYLPLVEYAYNNNFQASIQMAPFEALYGWRCRSPIGWLEVGERKLLEPELVQDTTEKIHTIHQRMLSA</sequence>
<evidence type="ECO:0000313" key="2">
    <source>
        <dbReference type="Proteomes" id="UP000694886"/>
    </source>
</evidence>
<organism evidence="2 3">
    <name type="scientific">Theobroma cacao</name>
    <name type="common">Cacao</name>
    <name type="synonym">Cocoa</name>
    <dbReference type="NCBI Taxonomy" id="3641"/>
    <lineage>
        <taxon>Eukaryota</taxon>
        <taxon>Viridiplantae</taxon>
        <taxon>Streptophyta</taxon>
        <taxon>Embryophyta</taxon>
        <taxon>Tracheophyta</taxon>
        <taxon>Spermatophyta</taxon>
        <taxon>Magnoliopsida</taxon>
        <taxon>eudicotyledons</taxon>
        <taxon>Gunneridae</taxon>
        <taxon>Pentapetalae</taxon>
        <taxon>rosids</taxon>
        <taxon>malvids</taxon>
        <taxon>Malvales</taxon>
        <taxon>Malvaceae</taxon>
        <taxon>Byttnerioideae</taxon>
        <taxon>Theobroma</taxon>
    </lineage>
</organism>
<dbReference type="GeneID" id="108661164"/>